<dbReference type="Proteomes" id="UP001501337">
    <property type="component" value="Unassembled WGS sequence"/>
</dbReference>
<evidence type="ECO:0000256" key="17">
    <source>
        <dbReference type="SAM" id="Phobius"/>
    </source>
</evidence>
<evidence type="ECO:0000256" key="4">
    <source>
        <dbReference type="ARBA" id="ARBA00019692"/>
    </source>
</evidence>
<reference evidence="19" key="1">
    <citation type="journal article" date="2019" name="Int. J. Syst. Evol. Microbiol.">
        <title>The Global Catalogue of Microorganisms (GCM) 10K type strain sequencing project: providing services to taxonomists for standard genome sequencing and annotation.</title>
        <authorList>
            <consortium name="The Broad Institute Genomics Platform"/>
            <consortium name="The Broad Institute Genome Sequencing Center for Infectious Disease"/>
            <person name="Wu L."/>
            <person name="Ma J."/>
        </authorList>
    </citation>
    <scope>NUCLEOTIDE SEQUENCE [LARGE SCALE GENOMIC DNA]</scope>
    <source>
        <strain evidence="19">JCM 17555</strain>
    </source>
</reference>
<keyword evidence="6" id="KW-0997">Cell inner membrane</keyword>
<organism evidence="18 19">
    <name type="scientific">Allohahella marinimesophila</name>
    <dbReference type="NCBI Taxonomy" id="1054972"/>
    <lineage>
        <taxon>Bacteria</taxon>
        <taxon>Pseudomonadati</taxon>
        <taxon>Pseudomonadota</taxon>
        <taxon>Gammaproteobacteria</taxon>
        <taxon>Oceanospirillales</taxon>
        <taxon>Hahellaceae</taxon>
        <taxon>Allohahella</taxon>
    </lineage>
</organism>
<evidence type="ECO:0000256" key="10">
    <source>
        <dbReference type="ARBA" id="ARBA00023098"/>
    </source>
</evidence>
<keyword evidence="8" id="KW-0442">Lipid degradation</keyword>
<comment type="similarity">
    <text evidence="3">Belongs to the lipase chaperone family.</text>
</comment>
<dbReference type="SUPFAM" id="SSF158855">
    <property type="entry name" value="Lipase chaperone-like"/>
    <property type="match status" value="1"/>
</dbReference>
<evidence type="ECO:0000256" key="1">
    <source>
        <dbReference type="ARBA" id="ARBA00003280"/>
    </source>
</evidence>
<gene>
    <name evidence="18" type="ORF">GCM10022278_17300</name>
</gene>
<name>A0ABP7P5Q0_9GAMM</name>
<comment type="caution">
    <text evidence="18">The sequence shown here is derived from an EMBL/GenBank/DDBJ whole genome shotgun (WGS) entry which is preliminary data.</text>
</comment>
<sequence length="391" mass="42688">MRNRRPDAPSHDTTSTPRTLLIIALIFVLTIALLIAAGALGLLDRDQPSDETGAEVLAQSGPVEATVPTPDPAQTPPLAAVATAEPEPASWDGGSFAPSLAGTDIDGKLEADDQGYLKVSIDVKDFFDYFLSAVGERSVDEVLAMLHQQIDQRLPPEAAAQARMMLQNYIDYQHAMADMMGQPMVAQDQSNVQQTYDYYAQTMEQTFEQLKALRRQYFGPQEVDAFFSLEEAYGEYALTAMKLNADDSLTPPAREAALKEAERILPAQMIEAEAQARKQVALSDATVELFEQGRSPEDIKSILAQRYPDQFDPEATESVVNHLANEAVFEQRMQSYLDQKAALLADGVSEADASATIEALQARTFDEAELPRVAAVEAIARKTAQQSAASQ</sequence>
<comment type="function">
    <text evidence="1">May be involved in the folding of the extracellular lipase during its passage through the periplasm.</text>
</comment>
<evidence type="ECO:0000256" key="3">
    <source>
        <dbReference type="ARBA" id="ARBA00010358"/>
    </source>
</evidence>
<proteinExistence type="inferred from homology"/>
<keyword evidence="12" id="KW-0143">Chaperone</keyword>
<dbReference type="RefSeq" id="WP_344805334.1">
    <property type="nucleotide sequence ID" value="NZ_BAABBO010000007.1"/>
</dbReference>
<evidence type="ECO:0000313" key="19">
    <source>
        <dbReference type="Proteomes" id="UP001501337"/>
    </source>
</evidence>
<comment type="subcellular location">
    <subcellularLocation>
        <location evidence="2">Cell inner membrane</location>
        <topology evidence="2">Single-pass membrane protein</topology>
        <orientation evidence="2">Periplasmic side</orientation>
    </subcellularLocation>
</comment>
<evidence type="ECO:0000256" key="6">
    <source>
        <dbReference type="ARBA" id="ARBA00022519"/>
    </source>
</evidence>
<keyword evidence="7 17" id="KW-0812">Transmembrane</keyword>
<keyword evidence="11 17" id="KW-0472">Membrane</keyword>
<accession>A0ABP7P5Q0</accession>
<evidence type="ECO:0000256" key="16">
    <source>
        <dbReference type="SAM" id="MobiDB-lite"/>
    </source>
</evidence>
<evidence type="ECO:0000256" key="5">
    <source>
        <dbReference type="ARBA" id="ARBA00022475"/>
    </source>
</evidence>
<keyword evidence="9 17" id="KW-1133">Transmembrane helix</keyword>
<evidence type="ECO:0000256" key="9">
    <source>
        <dbReference type="ARBA" id="ARBA00022989"/>
    </source>
</evidence>
<keyword evidence="10" id="KW-0443">Lipid metabolism</keyword>
<evidence type="ECO:0000256" key="12">
    <source>
        <dbReference type="ARBA" id="ARBA00023186"/>
    </source>
</evidence>
<feature type="region of interest" description="Disordered" evidence="16">
    <location>
        <begin position="63"/>
        <end position="92"/>
    </location>
</feature>
<evidence type="ECO:0000256" key="14">
    <source>
        <dbReference type="ARBA" id="ARBA00031542"/>
    </source>
</evidence>
<dbReference type="InterPro" id="IPR004961">
    <property type="entry name" value="Lipase_chaperone"/>
</dbReference>
<keyword evidence="19" id="KW-1185">Reference proteome</keyword>
<keyword evidence="5" id="KW-1003">Cell membrane</keyword>
<evidence type="ECO:0000256" key="15">
    <source>
        <dbReference type="ARBA" id="ARBA00033028"/>
    </source>
</evidence>
<evidence type="ECO:0000256" key="13">
    <source>
        <dbReference type="ARBA" id="ARBA00030948"/>
    </source>
</evidence>
<feature type="transmembrane region" description="Helical" evidence="17">
    <location>
        <begin position="20"/>
        <end position="43"/>
    </location>
</feature>
<evidence type="ECO:0000256" key="2">
    <source>
        <dbReference type="ARBA" id="ARBA00004383"/>
    </source>
</evidence>
<protein>
    <recommendedName>
        <fullName evidence="4">Lipase chaperone</fullName>
    </recommendedName>
    <alternativeName>
        <fullName evidence="15">Lipase foldase</fullName>
    </alternativeName>
    <alternativeName>
        <fullName evidence="13">Lipase helper protein</fullName>
    </alternativeName>
    <alternativeName>
        <fullName evidence="14">Lipase modulator</fullName>
    </alternativeName>
</protein>
<evidence type="ECO:0000313" key="18">
    <source>
        <dbReference type="EMBL" id="GAA3959594.1"/>
    </source>
</evidence>
<evidence type="ECO:0000256" key="7">
    <source>
        <dbReference type="ARBA" id="ARBA00022692"/>
    </source>
</evidence>
<evidence type="ECO:0000256" key="8">
    <source>
        <dbReference type="ARBA" id="ARBA00022963"/>
    </source>
</evidence>
<evidence type="ECO:0000256" key="11">
    <source>
        <dbReference type="ARBA" id="ARBA00023136"/>
    </source>
</evidence>
<dbReference type="EMBL" id="BAABBO010000007">
    <property type="protein sequence ID" value="GAA3959594.1"/>
    <property type="molecule type" value="Genomic_DNA"/>
</dbReference>
<dbReference type="Pfam" id="PF03280">
    <property type="entry name" value="Lipase_chap"/>
    <property type="match status" value="1"/>
</dbReference>